<dbReference type="Proteomes" id="UP001224781">
    <property type="component" value="Unassembled WGS sequence"/>
</dbReference>
<dbReference type="RefSeq" id="WP_306930812.1">
    <property type="nucleotide sequence ID" value="NZ_JAUTBL010000002.1"/>
</dbReference>
<protein>
    <submittedName>
        <fullName evidence="3">Uncharacterized protein</fullName>
    </submittedName>
</protein>
<feature type="chain" id="PRO_5045055874" evidence="2">
    <location>
        <begin position="19"/>
        <end position="195"/>
    </location>
</feature>
<evidence type="ECO:0000313" key="3">
    <source>
        <dbReference type="EMBL" id="MDQ1184936.1"/>
    </source>
</evidence>
<keyword evidence="4" id="KW-1185">Reference proteome</keyword>
<accession>A0ABU0UJ18</accession>
<evidence type="ECO:0000256" key="2">
    <source>
        <dbReference type="SAM" id="SignalP"/>
    </source>
</evidence>
<sequence>MKAIFCAAMFALPTPLLAQSDTVPWKEVAGWTIRMDPSMGNACYLSTAYEDGTILRLGFNFLEGKRELYFSFGNAKWKSLEEGKEYPVRIQFDDETPWEAKASAAQINSYKYLQVGTHDPNFLVEFSKKLGLKAFYAGKQIVFLRLKGSSKAIDEMLDCQDTTDKLVSTQKSPPKDEDPFTAPPSVKASDDPFEL</sequence>
<keyword evidence="2" id="KW-0732">Signal</keyword>
<comment type="caution">
    <text evidence="3">The sequence shown here is derived from an EMBL/GenBank/DDBJ whole genome shotgun (WGS) entry which is preliminary data.</text>
</comment>
<feature type="signal peptide" evidence="2">
    <location>
        <begin position="1"/>
        <end position="18"/>
    </location>
</feature>
<reference evidence="3 4" key="1">
    <citation type="submission" date="2023-07" db="EMBL/GenBank/DDBJ databases">
        <title>Functional and genomic diversity of the sorghum phyllosphere microbiome.</title>
        <authorList>
            <person name="Shade A."/>
        </authorList>
    </citation>
    <scope>NUCLEOTIDE SEQUENCE [LARGE SCALE GENOMIC DNA]</scope>
    <source>
        <strain evidence="3 4">SORGH_AS_1126</strain>
    </source>
</reference>
<evidence type="ECO:0000256" key="1">
    <source>
        <dbReference type="SAM" id="MobiDB-lite"/>
    </source>
</evidence>
<gene>
    <name evidence="3" type="ORF">QE408_002079</name>
</gene>
<name>A0ABU0UJ18_9HYPH</name>
<proteinExistence type="predicted"/>
<organism evidence="3 4">
    <name type="scientific">Agrobacterium larrymoorei</name>
    <dbReference type="NCBI Taxonomy" id="160699"/>
    <lineage>
        <taxon>Bacteria</taxon>
        <taxon>Pseudomonadati</taxon>
        <taxon>Pseudomonadota</taxon>
        <taxon>Alphaproteobacteria</taxon>
        <taxon>Hyphomicrobiales</taxon>
        <taxon>Rhizobiaceae</taxon>
        <taxon>Rhizobium/Agrobacterium group</taxon>
        <taxon>Agrobacterium</taxon>
    </lineage>
</organism>
<dbReference type="EMBL" id="JAUTBL010000002">
    <property type="protein sequence ID" value="MDQ1184936.1"/>
    <property type="molecule type" value="Genomic_DNA"/>
</dbReference>
<evidence type="ECO:0000313" key="4">
    <source>
        <dbReference type="Proteomes" id="UP001224781"/>
    </source>
</evidence>
<feature type="region of interest" description="Disordered" evidence="1">
    <location>
        <begin position="164"/>
        <end position="195"/>
    </location>
</feature>